<dbReference type="PANTHER" id="PTHR30136:SF24">
    <property type="entry name" value="HTH-TYPE TRANSCRIPTIONAL REPRESSOR ALLR"/>
    <property type="match status" value="1"/>
</dbReference>
<dbReference type="SMART" id="SM00346">
    <property type="entry name" value="HTH_ICLR"/>
    <property type="match status" value="1"/>
</dbReference>
<protein>
    <submittedName>
        <fullName evidence="6">Transcriptional regulator, IclR family, C-terminal domain protein</fullName>
    </submittedName>
</protein>
<feature type="domain" description="HTH iclR-type" evidence="4">
    <location>
        <begin position="3"/>
        <end position="64"/>
    </location>
</feature>
<evidence type="ECO:0000256" key="1">
    <source>
        <dbReference type="ARBA" id="ARBA00023015"/>
    </source>
</evidence>
<dbReference type="GO" id="GO:0003700">
    <property type="term" value="F:DNA-binding transcription factor activity"/>
    <property type="evidence" value="ECO:0007669"/>
    <property type="project" value="TreeGrafter"/>
</dbReference>
<accession>A0A158M3X0</accession>
<name>A0A158M3X0_9BORD</name>
<sequence>MAETSLARMIAILDLFKSPRAAWPAEAIAEAMSYSVPTVYRYVRELVACGLLRRDVGGTFVLGPAATELDYHIRTGDPLITAAAAPMAALAADTGMDAVLATICGARIITVHHELGADPARMSFGRGRRMPMFRGAMSLCIMAALPRAQMRKLHQECGDAPPDLSWDEFVDEVKQLRRRGYAYTEGALDPNLAGLALPFTEPDRHIVASLGLVSRQTRLATSDKTPLLAALRECAQRIHTTLGSACTAGPTAADLNAHAAPTAGSL</sequence>
<dbReference type="InterPro" id="IPR036388">
    <property type="entry name" value="WH-like_DNA-bd_sf"/>
</dbReference>
<dbReference type="GeneID" id="93119357"/>
<organism evidence="6 7">
    <name type="scientific">Bordetella holmesii CDC-H585-BH</name>
    <dbReference type="NCBI Taxonomy" id="1331206"/>
    <lineage>
        <taxon>Bacteria</taxon>
        <taxon>Pseudomonadati</taxon>
        <taxon>Pseudomonadota</taxon>
        <taxon>Betaproteobacteria</taxon>
        <taxon>Burkholderiales</taxon>
        <taxon>Alcaligenaceae</taxon>
        <taxon>Bordetella</taxon>
    </lineage>
</organism>
<dbReference type="SUPFAM" id="SSF46785">
    <property type="entry name" value="Winged helix' DNA-binding domain"/>
    <property type="match status" value="1"/>
</dbReference>
<evidence type="ECO:0000259" key="4">
    <source>
        <dbReference type="PROSITE" id="PS51077"/>
    </source>
</evidence>
<keyword evidence="3" id="KW-0804">Transcription</keyword>
<dbReference type="InterPro" id="IPR005471">
    <property type="entry name" value="Tscrpt_reg_IclR_N"/>
</dbReference>
<dbReference type="InterPro" id="IPR050707">
    <property type="entry name" value="HTH_MetabolicPath_Reg"/>
</dbReference>
<comment type="caution">
    <text evidence="6">The sequence shown here is derived from an EMBL/GenBank/DDBJ whole genome shotgun (WGS) entry which is preliminary data.</text>
</comment>
<dbReference type="GO" id="GO:0045892">
    <property type="term" value="P:negative regulation of DNA-templated transcription"/>
    <property type="evidence" value="ECO:0007669"/>
    <property type="project" value="TreeGrafter"/>
</dbReference>
<evidence type="ECO:0000313" key="7">
    <source>
        <dbReference type="Proteomes" id="UP000026682"/>
    </source>
</evidence>
<dbReference type="InterPro" id="IPR029016">
    <property type="entry name" value="GAF-like_dom_sf"/>
</dbReference>
<dbReference type="Proteomes" id="UP000026682">
    <property type="component" value="Unassembled WGS sequence"/>
</dbReference>
<keyword evidence="1" id="KW-0805">Transcription regulation</keyword>
<reference evidence="6 7" key="1">
    <citation type="submission" date="2014-03" db="EMBL/GenBank/DDBJ databases">
        <title>Genome sequence of Bordetella holmseii.</title>
        <authorList>
            <person name="Harvill E."/>
            <person name="Goodfield L.L."/>
            <person name="Ivanov Y."/>
            <person name="Meyer J.A."/>
            <person name="Newth C."/>
            <person name="Cassiday P."/>
            <person name="Tondella M.L."/>
            <person name="Liao P."/>
            <person name="Zimmerman J."/>
            <person name="Meert K."/>
            <person name="Wessel D."/>
            <person name="Berger J."/>
            <person name="Dean J.M."/>
            <person name="Holubkov R."/>
            <person name="Burr J."/>
            <person name="Liu T."/>
            <person name="Brinkac L.M."/>
            <person name="Sanka R."/>
            <person name="Kim M."/>
            <person name="Losada L."/>
        </authorList>
    </citation>
    <scope>NUCLEOTIDE SEQUENCE [LARGE SCALE GENOMIC DNA]</scope>
    <source>
        <strain evidence="6 7">CDC-H585-BH</strain>
    </source>
</reference>
<evidence type="ECO:0000259" key="5">
    <source>
        <dbReference type="PROSITE" id="PS51078"/>
    </source>
</evidence>
<keyword evidence="2" id="KW-0238">DNA-binding</keyword>
<dbReference type="EMBL" id="JFZZ01000106">
    <property type="protein sequence ID" value="KAK88974.1"/>
    <property type="molecule type" value="Genomic_DNA"/>
</dbReference>
<dbReference type="RefSeq" id="WP_005014918.1">
    <property type="nucleotide sequence ID" value="NZ_JFZZ01000106.1"/>
</dbReference>
<dbReference type="Gene3D" id="1.10.10.10">
    <property type="entry name" value="Winged helix-like DNA-binding domain superfamily/Winged helix DNA-binding domain"/>
    <property type="match status" value="1"/>
</dbReference>
<dbReference type="PANTHER" id="PTHR30136">
    <property type="entry name" value="HELIX-TURN-HELIX TRANSCRIPTIONAL REGULATOR, ICLR FAMILY"/>
    <property type="match status" value="1"/>
</dbReference>
<dbReference type="Gene3D" id="3.30.450.40">
    <property type="match status" value="1"/>
</dbReference>
<evidence type="ECO:0000313" key="6">
    <source>
        <dbReference type="EMBL" id="KAK88974.1"/>
    </source>
</evidence>
<dbReference type="SUPFAM" id="SSF55781">
    <property type="entry name" value="GAF domain-like"/>
    <property type="match status" value="1"/>
</dbReference>
<feature type="domain" description="IclR-ED" evidence="5">
    <location>
        <begin position="65"/>
        <end position="244"/>
    </location>
</feature>
<dbReference type="STRING" id="35814.BBB42_12460"/>
<evidence type="ECO:0000256" key="3">
    <source>
        <dbReference type="ARBA" id="ARBA00023163"/>
    </source>
</evidence>
<proteinExistence type="predicted"/>
<dbReference type="Pfam" id="PF01614">
    <property type="entry name" value="IclR_C"/>
    <property type="match status" value="1"/>
</dbReference>
<dbReference type="GO" id="GO:0003677">
    <property type="term" value="F:DNA binding"/>
    <property type="evidence" value="ECO:0007669"/>
    <property type="project" value="UniProtKB-KW"/>
</dbReference>
<dbReference type="InterPro" id="IPR036390">
    <property type="entry name" value="WH_DNA-bd_sf"/>
</dbReference>
<dbReference type="InterPro" id="IPR014757">
    <property type="entry name" value="Tscrpt_reg_IclR_C"/>
</dbReference>
<dbReference type="PROSITE" id="PS51078">
    <property type="entry name" value="ICLR_ED"/>
    <property type="match status" value="1"/>
</dbReference>
<evidence type="ECO:0000256" key="2">
    <source>
        <dbReference type="ARBA" id="ARBA00023125"/>
    </source>
</evidence>
<dbReference type="AlphaFoldDB" id="A0A158M3X0"/>
<dbReference type="PROSITE" id="PS51077">
    <property type="entry name" value="HTH_ICLR"/>
    <property type="match status" value="1"/>
</dbReference>
<dbReference type="Pfam" id="PF09339">
    <property type="entry name" value="HTH_IclR"/>
    <property type="match status" value="1"/>
</dbReference>
<gene>
    <name evidence="6" type="ORF">L497_1840</name>
</gene>
<dbReference type="PATRIC" id="fig|1331206.3.peg.2626"/>